<protein>
    <recommendedName>
        <fullName evidence="4">Tetratricopeptide repeat-containing protein</fullName>
    </recommendedName>
</protein>
<evidence type="ECO:0000313" key="2">
    <source>
        <dbReference type="EMBL" id="SMO62370.1"/>
    </source>
</evidence>
<accession>A0A521CUN3</accession>
<dbReference type="InterPro" id="IPR011990">
    <property type="entry name" value="TPR-like_helical_dom_sf"/>
</dbReference>
<keyword evidence="1" id="KW-0812">Transmembrane</keyword>
<keyword evidence="3" id="KW-1185">Reference proteome</keyword>
<evidence type="ECO:0008006" key="4">
    <source>
        <dbReference type="Google" id="ProtNLM"/>
    </source>
</evidence>
<keyword evidence="1" id="KW-0472">Membrane</keyword>
<gene>
    <name evidence="2" type="ORF">SAMN06265348_104153</name>
</gene>
<dbReference type="Proteomes" id="UP000320300">
    <property type="component" value="Unassembled WGS sequence"/>
</dbReference>
<evidence type="ECO:0000256" key="1">
    <source>
        <dbReference type="SAM" id="Phobius"/>
    </source>
</evidence>
<dbReference type="AlphaFoldDB" id="A0A521CUN3"/>
<dbReference type="SUPFAM" id="SSF48452">
    <property type="entry name" value="TPR-like"/>
    <property type="match status" value="1"/>
</dbReference>
<name>A0A521CUN3_9SPHI</name>
<proteinExistence type="predicted"/>
<evidence type="ECO:0000313" key="3">
    <source>
        <dbReference type="Proteomes" id="UP000320300"/>
    </source>
</evidence>
<dbReference type="RefSeq" id="WP_142527859.1">
    <property type="nucleotide sequence ID" value="NZ_CBCSJO010000001.1"/>
</dbReference>
<sequence length="248" mass="27482">MNNPEIIEAYFKGNLQDHEKKEFEDRCLADTEFAAEVAAYVALRDGIRQSLNDRKKAEFAELHAELSVMPEPAAKAKVKQSPGKLAFYLAAACIIVVLGYTLWFRPAPSQRLSGDYIQSSFSTLGQTMGAADSTSQIQQGIAAYNAKDYVRAEQIFSKLARNPVPQPEVIKNLGITFLATGKYDQAVVAFHALAGFKLYSNPGLFYQAIALMKRNKADDLAEAKKILNEVVQKDLEGSNEAKIWLKKL</sequence>
<organism evidence="2 3">
    <name type="scientific">Pedobacter westerhofensis</name>
    <dbReference type="NCBI Taxonomy" id="425512"/>
    <lineage>
        <taxon>Bacteria</taxon>
        <taxon>Pseudomonadati</taxon>
        <taxon>Bacteroidota</taxon>
        <taxon>Sphingobacteriia</taxon>
        <taxon>Sphingobacteriales</taxon>
        <taxon>Sphingobacteriaceae</taxon>
        <taxon>Pedobacter</taxon>
    </lineage>
</organism>
<reference evidence="2 3" key="1">
    <citation type="submission" date="2017-05" db="EMBL/GenBank/DDBJ databases">
        <authorList>
            <person name="Varghese N."/>
            <person name="Submissions S."/>
        </authorList>
    </citation>
    <scope>NUCLEOTIDE SEQUENCE [LARGE SCALE GENOMIC DNA]</scope>
    <source>
        <strain evidence="2 3">DSM 19036</strain>
    </source>
</reference>
<dbReference type="Gene3D" id="1.25.40.10">
    <property type="entry name" value="Tetratricopeptide repeat domain"/>
    <property type="match status" value="1"/>
</dbReference>
<dbReference type="EMBL" id="FXTN01000004">
    <property type="protein sequence ID" value="SMO62370.1"/>
    <property type="molecule type" value="Genomic_DNA"/>
</dbReference>
<keyword evidence="1" id="KW-1133">Transmembrane helix</keyword>
<feature type="transmembrane region" description="Helical" evidence="1">
    <location>
        <begin position="85"/>
        <end position="103"/>
    </location>
</feature>
<dbReference type="OrthoDB" id="663481at2"/>